<dbReference type="RefSeq" id="WP_049697588.1">
    <property type="nucleotide sequence ID" value="NZ_JAQDQF010000002.1"/>
</dbReference>
<dbReference type="Proteomes" id="UP000037247">
    <property type="component" value="Unassembled WGS sequence"/>
</dbReference>
<dbReference type="EC" id="3.5.1.4" evidence="3"/>
<sequence>MQHVHAFRDDALGELDGVGVGAAIAAGEISAVEAVDAALDRIDAVNATLNAVAFDDRERARKRAVDTDFGAASFAGVPSIVKNNTDFAGIPTRNGSAATPDTPASTTEPLLEQLVSTGVNIVGASTLPAFGLTATTEFVDRPPTRNPWNTEFSCGASSGGSAALVAAGALPIAHANDGGGSIRIPAAACGLVGFKPSRGRLLLTAESKQMPIDLIANGIVSRSVRDTAHFLADAEKYRPAADLTAIGLVTGEGRRRLRIAMMTEPITGQLLDRDTENAVAGVAELLESLGHGVEHVPVPVDRRYVDDFTEYWALLAFFIDHFGKRSYGRGFDRSQLDAFTRGLSRKYLRRMWHTPATVRALKRSTAMFREMFTRFDVVLSPTLAHTTPEIGFLDPAGDFDVVFDRLMRYVSFTPINNTSGTPAVSLPLAQSSVGMPVGVHFCSDVGDERTLLELAYELEAAQPFARIQDAGATAG</sequence>
<feature type="domain" description="Amidase" evidence="4">
    <location>
        <begin position="33"/>
        <end position="452"/>
    </location>
</feature>
<comment type="catalytic activity">
    <reaction evidence="1">
        <text>a monocarboxylic acid amide + H2O = a monocarboxylate + NH4(+)</text>
        <dbReference type="Rhea" id="RHEA:12020"/>
        <dbReference type="ChEBI" id="CHEBI:15377"/>
        <dbReference type="ChEBI" id="CHEBI:28938"/>
        <dbReference type="ChEBI" id="CHEBI:35757"/>
        <dbReference type="ChEBI" id="CHEBI:83628"/>
        <dbReference type="EC" id="3.5.1.4"/>
    </reaction>
</comment>
<dbReference type="PANTHER" id="PTHR11895">
    <property type="entry name" value="TRANSAMIDASE"/>
    <property type="match status" value="1"/>
</dbReference>
<dbReference type="GO" id="GO:0004040">
    <property type="term" value="F:amidase activity"/>
    <property type="evidence" value="ECO:0007669"/>
    <property type="project" value="UniProtKB-EC"/>
</dbReference>
<dbReference type="Gene3D" id="3.90.1300.10">
    <property type="entry name" value="Amidase signature (AS) domain"/>
    <property type="match status" value="1"/>
</dbReference>
<evidence type="ECO:0000313" key="5">
    <source>
        <dbReference type="EMBL" id="KNA92361.1"/>
    </source>
</evidence>
<evidence type="ECO:0000256" key="3">
    <source>
        <dbReference type="ARBA" id="ARBA00012922"/>
    </source>
</evidence>
<dbReference type="Pfam" id="PF01425">
    <property type="entry name" value="Amidase"/>
    <property type="match status" value="1"/>
</dbReference>
<keyword evidence="6" id="KW-1185">Reference proteome</keyword>
<accession>A0ABR5IFI5</accession>
<dbReference type="NCBIfam" id="NF005899">
    <property type="entry name" value="PRK07869.1"/>
    <property type="match status" value="1"/>
</dbReference>
<evidence type="ECO:0000259" key="4">
    <source>
        <dbReference type="Pfam" id="PF01425"/>
    </source>
</evidence>
<dbReference type="InterPro" id="IPR000120">
    <property type="entry name" value="Amidase"/>
</dbReference>
<dbReference type="InterPro" id="IPR020556">
    <property type="entry name" value="Amidase_CS"/>
</dbReference>
<organism evidence="5 6">
    <name type="scientific">Gordonia jacobaea</name>
    <dbReference type="NCBI Taxonomy" id="122202"/>
    <lineage>
        <taxon>Bacteria</taxon>
        <taxon>Bacillati</taxon>
        <taxon>Actinomycetota</taxon>
        <taxon>Actinomycetes</taxon>
        <taxon>Mycobacteriales</taxon>
        <taxon>Gordoniaceae</taxon>
        <taxon>Gordonia</taxon>
    </lineage>
</organism>
<proteinExistence type="inferred from homology"/>
<dbReference type="InterPro" id="IPR036928">
    <property type="entry name" value="AS_sf"/>
</dbReference>
<keyword evidence="5" id="KW-0378">Hydrolase</keyword>
<dbReference type="PROSITE" id="PS00571">
    <property type="entry name" value="AMIDASES"/>
    <property type="match status" value="1"/>
</dbReference>
<evidence type="ECO:0000256" key="2">
    <source>
        <dbReference type="ARBA" id="ARBA00009199"/>
    </source>
</evidence>
<evidence type="ECO:0000313" key="6">
    <source>
        <dbReference type="Proteomes" id="UP000037247"/>
    </source>
</evidence>
<gene>
    <name evidence="5" type="ORF">ABW18_03170</name>
</gene>
<dbReference type="EMBL" id="LDTZ01000014">
    <property type="protein sequence ID" value="KNA92361.1"/>
    <property type="molecule type" value="Genomic_DNA"/>
</dbReference>
<dbReference type="InterPro" id="IPR023631">
    <property type="entry name" value="Amidase_dom"/>
</dbReference>
<comment type="similarity">
    <text evidence="2">Belongs to the amidase family.</text>
</comment>
<name>A0ABR5IFI5_9ACTN</name>
<dbReference type="SUPFAM" id="SSF75304">
    <property type="entry name" value="Amidase signature (AS) enzymes"/>
    <property type="match status" value="1"/>
</dbReference>
<comment type="caution">
    <text evidence="5">The sequence shown here is derived from an EMBL/GenBank/DDBJ whole genome shotgun (WGS) entry which is preliminary data.</text>
</comment>
<reference evidence="5 6" key="1">
    <citation type="submission" date="2015-05" db="EMBL/GenBank/DDBJ databases">
        <title>Draft genome sequence of the bacterium Gordonia jacobaea a new member of the Gordonia genus.</title>
        <authorList>
            <person name="Jimenez-Galisteo G."/>
            <person name="Dominguez A."/>
            <person name="Munoz E."/>
            <person name="Vinas M."/>
        </authorList>
    </citation>
    <scope>NUCLEOTIDE SEQUENCE [LARGE SCALE GENOMIC DNA]</scope>
    <source>
        <strain evidence="6">mv1</strain>
    </source>
</reference>
<evidence type="ECO:0000256" key="1">
    <source>
        <dbReference type="ARBA" id="ARBA00001311"/>
    </source>
</evidence>
<dbReference type="PANTHER" id="PTHR11895:SF7">
    <property type="entry name" value="GLUTAMYL-TRNA(GLN) AMIDOTRANSFERASE SUBUNIT A, MITOCHONDRIAL"/>
    <property type="match status" value="1"/>
</dbReference>
<protein>
    <recommendedName>
        <fullName evidence="3">amidase</fullName>
        <ecNumber evidence="3">3.5.1.4</ecNumber>
    </recommendedName>
</protein>